<dbReference type="Proteomes" id="UP000886808">
    <property type="component" value="Unassembled WGS sequence"/>
</dbReference>
<evidence type="ECO:0000313" key="2">
    <source>
        <dbReference type="EMBL" id="HIV62074.1"/>
    </source>
</evidence>
<accession>A0A9D1PHB7</accession>
<dbReference type="EMBL" id="DXIE01000028">
    <property type="protein sequence ID" value="HIV62074.1"/>
    <property type="molecule type" value="Genomic_DNA"/>
</dbReference>
<evidence type="ECO:0008006" key="4">
    <source>
        <dbReference type="Google" id="ProtNLM"/>
    </source>
</evidence>
<evidence type="ECO:0000313" key="3">
    <source>
        <dbReference type="Proteomes" id="UP000886808"/>
    </source>
</evidence>
<gene>
    <name evidence="2" type="ORF">H9746_04390</name>
</gene>
<protein>
    <recommendedName>
        <fullName evidence="4">ATPase</fullName>
    </recommendedName>
</protein>
<dbReference type="AlphaFoldDB" id="A0A9D1PHB7"/>
<evidence type="ECO:0000256" key="1">
    <source>
        <dbReference type="SAM" id="Coils"/>
    </source>
</evidence>
<comment type="caution">
    <text evidence="2">The sequence shown here is derived from an EMBL/GenBank/DDBJ whole genome shotgun (WGS) entry which is preliminary data.</text>
</comment>
<proteinExistence type="predicted"/>
<sequence length="153" mass="17141">MATVEELVNSLYEMVQDAGAVPFTDKCMLERDRVLDMLDELRVSLPADLKMAQDIVEKRNELLTAGKREADALKQQAEDAARTLISETEVMKAAQAKAKEILSNAEIQARELRKVANEYCEDTLKRTEESVALGLAEVQKARQRFKDIASQAL</sequence>
<reference evidence="2" key="2">
    <citation type="submission" date="2021-04" db="EMBL/GenBank/DDBJ databases">
        <authorList>
            <person name="Gilroy R."/>
        </authorList>
    </citation>
    <scope>NUCLEOTIDE SEQUENCE</scope>
    <source>
        <strain evidence="2">CHK193-4272</strain>
    </source>
</reference>
<name>A0A9D1PHB7_9FIRM</name>
<feature type="coiled-coil region" evidence="1">
    <location>
        <begin position="63"/>
        <end position="122"/>
    </location>
</feature>
<reference evidence="2" key="1">
    <citation type="journal article" date="2021" name="PeerJ">
        <title>Extensive microbial diversity within the chicken gut microbiome revealed by metagenomics and culture.</title>
        <authorList>
            <person name="Gilroy R."/>
            <person name="Ravi A."/>
            <person name="Getino M."/>
            <person name="Pursley I."/>
            <person name="Horton D.L."/>
            <person name="Alikhan N.F."/>
            <person name="Baker D."/>
            <person name="Gharbi K."/>
            <person name="Hall N."/>
            <person name="Watson M."/>
            <person name="Adriaenssens E.M."/>
            <person name="Foster-Nyarko E."/>
            <person name="Jarju S."/>
            <person name="Secka A."/>
            <person name="Antonio M."/>
            <person name="Oren A."/>
            <person name="Chaudhuri R.R."/>
            <person name="La Ragione R."/>
            <person name="Hildebrand F."/>
            <person name="Pallen M.J."/>
        </authorList>
    </citation>
    <scope>NUCLEOTIDE SEQUENCE</scope>
    <source>
        <strain evidence="2">CHK193-4272</strain>
    </source>
</reference>
<organism evidence="2 3">
    <name type="scientific">Candidatus Butyricicoccus avistercoris</name>
    <dbReference type="NCBI Taxonomy" id="2838518"/>
    <lineage>
        <taxon>Bacteria</taxon>
        <taxon>Bacillati</taxon>
        <taxon>Bacillota</taxon>
        <taxon>Clostridia</taxon>
        <taxon>Eubacteriales</taxon>
        <taxon>Butyricicoccaceae</taxon>
        <taxon>Butyricicoccus</taxon>
    </lineage>
</organism>
<keyword evidence="1" id="KW-0175">Coiled coil</keyword>